<reference evidence="2" key="2">
    <citation type="submission" date="2019-10" db="EMBL/GenBank/DDBJ databases">
        <authorList>
            <consortium name="NCBI Genome Project"/>
        </authorList>
    </citation>
    <scope>NUCLEOTIDE SEQUENCE</scope>
    <source>
        <strain evidence="2">NI907</strain>
    </source>
</reference>
<organism evidence="1 2">
    <name type="scientific">Pyricularia grisea</name>
    <name type="common">Crabgrass-specific blast fungus</name>
    <name type="synonym">Magnaporthe grisea</name>
    <dbReference type="NCBI Taxonomy" id="148305"/>
    <lineage>
        <taxon>Eukaryota</taxon>
        <taxon>Fungi</taxon>
        <taxon>Dikarya</taxon>
        <taxon>Ascomycota</taxon>
        <taxon>Pezizomycotina</taxon>
        <taxon>Sordariomycetes</taxon>
        <taxon>Sordariomycetidae</taxon>
        <taxon>Magnaporthales</taxon>
        <taxon>Pyriculariaceae</taxon>
        <taxon>Pyricularia</taxon>
    </lineage>
</organism>
<evidence type="ECO:0000313" key="1">
    <source>
        <dbReference type="Proteomes" id="UP000515153"/>
    </source>
</evidence>
<gene>
    <name evidence="2" type="ORF">PgNI_01919</name>
</gene>
<protein>
    <submittedName>
        <fullName evidence="2">Uncharacterized protein</fullName>
    </submittedName>
</protein>
<dbReference type="GeneID" id="41956902"/>
<reference evidence="2" key="1">
    <citation type="journal article" date="2019" name="Mol. Biol. Evol.">
        <title>Blast fungal genomes show frequent chromosomal changes, gene gains and losses, and effector gene turnover.</title>
        <authorList>
            <person name="Gomez Luciano L.B."/>
            <person name="Jason Tsai I."/>
            <person name="Chuma I."/>
            <person name="Tosa Y."/>
            <person name="Chen Y.H."/>
            <person name="Li J.Y."/>
            <person name="Li M.Y."/>
            <person name="Jade Lu M.Y."/>
            <person name="Nakayashiki H."/>
            <person name="Li W.H."/>
        </authorList>
    </citation>
    <scope>NUCLEOTIDE SEQUENCE</scope>
    <source>
        <strain evidence="2">NI907</strain>
    </source>
</reference>
<reference evidence="2" key="3">
    <citation type="submission" date="2025-08" db="UniProtKB">
        <authorList>
            <consortium name="RefSeq"/>
        </authorList>
    </citation>
    <scope>IDENTIFICATION</scope>
    <source>
        <strain evidence="2">NI907</strain>
    </source>
</reference>
<sequence>MPPLRNPGRRAAISLSYWLGSTKFCEIPLLCYGQRLSDGMLSGRVKDLAGGNKPERAEDTITDPDELELTMVQKFVLSGGWKLAPGSGSAVCDT</sequence>
<dbReference type="RefSeq" id="XP_030987690.1">
    <property type="nucleotide sequence ID" value="XM_031121990.1"/>
</dbReference>
<dbReference type="Proteomes" id="UP000515153">
    <property type="component" value="Unplaced"/>
</dbReference>
<keyword evidence="1" id="KW-1185">Reference proteome</keyword>
<dbReference type="AlphaFoldDB" id="A0A6P8BKE7"/>
<accession>A0A6P8BKE7</accession>
<proteinExistence type="predicted"/>
<evidence type="ECO:0000313" key="2">
    <source>
        <dbReference type="RefSeq" id="XP_030987690.1"/>
    </source>
</evidence>
<name>A0A6P8BKE7_PYRGI</name>
<dbReference type="KEGG" id="pgri:PgNI_01919"/>